<dbReference type="eggNOG" id="KOG1610">
    <property type="taxonomic scope" value="Eukaryota"/>
</dbReference>
<dbReference type="EMBL" id="GL732531">
    <property type="protein sequence ID" value="EFX85847.1"/>
    <property type="molecule type" value="Genomic_DNA"/>
</dbReference>
<dbReference type="OrthoDB" id="2102561at2759"/>
<dbReference type="KEGG" id="dpx:DAPPUDRAFT_32387"/>
<reference evidence="1 2" key="1">
    <citation type="journal article" date="2011" name="Science">
        <title>The ecoresponsive genome of Daphnia pulex.</title>
        <authorList>
            <person name="Colbourne J.K."/>
            <person name="Pfrender M.E."/>
            <person name="Gilbert D."/>
            <person name="Thomas W.K."/>
            <person name="Tucker A."/>
            <person name="Oakley T.H."/>
            <person name="Tokishita S."/>
            <person name="Aerts A."/>
            <person name="Arnold G.J."/>
            <person name="Basu M.K."/>
            <person name="Bauer D.J."/>
            <person name="Caceres C.E."/>
            <person name="Carmel L."/>
            <person name="Casola C."/>
            <person name="Choi J.H."/>
            <person name="Detter J.C."/>
            <person name="Dong Q."/>
            <person name="Dusheyko S."/>
            <person name="Eads B.D."/>
            <person name="Frohlich T."/>
            <person name="Geiler-Samerotte K.A."/>
            <person name="Gerlach D."/>
            <person name="Hatcher P."/>
            <person name="Jogdeo S."/>
            <person name="Krijgsveld J."/>
            <person name="Kriventseva E.V."/>
            <person name="Kultz D."/>
            <person name="Laforsch C."/>
            <person name="Lindquist E."/>
            <person name="Lopez J."/>
            <person name="Manak J.R."/>
            <person name="Muller J."/>
            <person name="Pangilinan J."/>
            <person name="Patwardhan R.P."/>
            <person name="Pitluck S."/>
            <person name="Pritham E.J."/>
            <person name="Rechtsteiner A."/>
            <person name="Rho M."/>
            <person name="Rogozin I.B."/>
            <person name="Sakarya O."/>
            <person name="Salamov A."/>
            <person name="Schaack S."/>
            <person name="Shapiro H."/>
            <person name="Shiga Y."/>
            <person name="Skalitzky C."/>
            <person name="Smith Z."/>
            <person name="Souvorov A."/>
            <person name="Sung W."/>
            <person name="Tang Z."/>
            <person name="Tsuchiya D."/>
            <person name="Tu H."/>
            <person name="Vos H."/>
            <person name="Wang M."/>
            <person name="Wolf Y.I."/>
            <person name="Yamagata H."/>
            <person name="Yamada T."/>
            <person name="Ye Y."/>
            <person name="Shaw J.R."/>
            <person name="Andrews J."/>
            <person name="Crease T.J."/>
            <person name="Tang H."/>
            <person name="Lucas S.M."/>
            <person name="Robertson H.M."/>
            <person name="Bork P."/>
            <person name="Koonin E.V."/>
            <person name="Zdobnov E.M."/>
            <person name="Grigoriev I.V."/>
            <person name="Lynch M."/>
            <person name="Boore J.L."/>
        </authorList>
    </citation>
    <scope>NUCLEOTIDE SEQUENCE [LARGE SCALE GENOMIC DNA]</scope>
</reference>
<dbReference type="PANTHER" id="PTHR43313">
    <property type="entry name" value="SHORT-CHAIN DEHYDROGENASE/REDUCTASE FAMILY 9C"/>
    <property type="match status" value="1"/>
</dbReference>
<evidence type="ECO:0000313" key="1">
    <source>
        <dbReference type="EMBL" id="EFX85847.1"/>
    </source>
</evidence>
<dbReference type="Gene3D" id="3.40.50.720">
    <property type="entry name" value="NAD(P)-binding Rossmann-like Domain"/>
    <property type="match status" value="1"/>
</dbReference>
<name>E9G3X2_DAPPU</name>
<dbReference type="PANTHER" id="PTHR43313:SF36">
    <property type="entry name" value="D-BETA-HYDROXYBUTYRATE DEHYDROGENASE, MITOCHONDRIAL"/>
    <property type="match status" value="1"/>
</dbReference>
<dbReference type="Proteomes" id="UP000000305">
    <property type="component" value="Unassembled WGS sequence"/>
</dbReference>
<dbReference type="OMA" id="RHELGSY"/>
<dbReference type="InParanoid" id="E9G3X2"/>
<dbReference type="GO" id="GO:0016491">
    <property type="term" value="F:oxidoreductase activity"/>
    <property type="evidence" value="ECO:0000318"/>
    <property type="project" value="GO_Central"/>
</dbReference>
<dbReference type="Pfam" id="PF00106">
    <property type="entry name" value="adh_short"/>
    <property type="match status" value="1"/>
</dbReference>
<dbReference type="PRINTS" id="PR00081">
    <property type="entry name" value="GDHRDH"/>
</dbReference>
<accession>E9G3X2</accession>
<dbReference type="HOGENOM" id="CLU_010194_2_0_1"/>
<sequence length="288" mass="32240">GRAVLITGCDSGYGYGLAKKLHAMGFTVFAGCLDEKSNGAIELKRFDEATGQRLHVIRMDVTNQEDVDKALDYVKDNLPVQGLWGVVNNAAQSCCTGFLEWTSNEAYEKVMAVNLFGVIRVTNAFLPLIRKSQGRIVNVSSILNRTPSPFNGPFTITKGAIDSYSAILRLEMKRFNVKVVVVEPGNFTDALQFNSDKFNFSRTVRRMWDQLDDQLRMDYGNNCVEKQIEIGQMAMELSEKDTSAVVNAMVQSIAQLRPTDRYIIASPSEKVVAYAIQYLPNWMTDHLI</sequence>
<organism evidence="1 2">
    <name type="scientific">Daphnia pulex</name>
    <name type="common">Water flea</name>
    <dbReference type="NCBI Taxonomy" id="6669"/>
    <lineage>
        <taxon>Eukaryota</taxon>
        <taxon>Metazoa</taxon>
        <taxon>Ecdysozoa</taxon>
        <taxon>Arthropoda</taxon>
        <taxon>Crustacea</taxon>
        <taxon>Branchiopoda</taxon>
        <taxon>Diplostraca</taxon>
        <taxon>Cladocera</taxon>
        <taxon>Anomopoda</taxon>
        <taxon>Daphniidae</taxon>
        <taxon>Daphnia</taxon>
    </lineage>
</organism>
<dbReference type="SUPFAM" id="SSF51735">
    <property type="entry name" value="NAD(P)-binding Rossmann-fold domains"/>
    <property type="match status" value="1"/>
</dbReference>
<dbReference type="InterPro" id="IPR002347">
    <property type="entry name" value="SDR_fam"/>
</dbReference>
<evidence type="ECO:0000313" key="2">
    <source>
        <dbReference type="Proteomes" id="UP000000305"/>
    </source>
</evidence>
<dbReference type="PhylomeDB" id="E9G3X2"/>
<feature type="non-terminal residue" evidence="1">
    <location>
        <position position="1"/>
    </location>
</feature>
<dbReference type="InterPro" id="IPR036291">
    <property type="entry name" value="NAD(P)-bd_dom_sf"/>
</dbReference>
<gene>
    <name evidence="1" type="ORF">DAPPUDRAFT_32387</name>
</gene>
<keyword evidence="2" id="KW-1185">Reference proteome</keyword>
<feature type="non-terminal residue" evidence="1">
    <location>
        <position position="288"/>
    </location>
</feature>
<protein>
    <submittedName>
        <fullName evidence="1">Uncharacterized protein</fullName>
    </submittedName>
</protein>
<dbReference type="GO" id="GO:0008202">
    <property type="term" value="P:steroid metabolic process"/>
    <property type="evidence" value="ECO:0000318"/>
    <property type="project" value="GO_Central"/>
</dbReference>
<dbReference type="AlphaFoldDB" id="E9G3X2"/>
<proteinExistence type="predicted"/>
<dbReference type="STRING" id="6669.E9G3X2"/>